<accession>A0A1T4QFJ5</accession>
<dbReference type="AlphaFoldDB" id="A0A1T4QFJ5"/>
<sequence>MPELLKVKVQVETKEIMTFDIENLPNSLKVKVESLLSMIKDFDKNDAKGKSKISFDDYCNAYSELENILFESAAVKERNILDDSLREIKLL</sequence>
<protein>
    <submittedName>
        <fullName evidence="1">Uncharacterized protein</fullName>
    </submittedName>
</protein>
<evidence type="ECO:0000313" key="2">
    <source>
        <dbReference type="Proteomes" id="UP000191153"/>
    </source>
</evidence>
<dbReference type="EMBL" id="FUWX01000022">
    <property type="protein sequence ID" value="SKA02570.1"/>
    <property type="molecule type" value="Genomic_DNA"/>
</dbReference>
<name>A0A1T4QFJ5_9FUSO</name>
<keyword evidence="2" id="KW-1185">Reference proteome</keyword>
<dbReference type="Proteomes" id="UP000191153">
    <property type="component" value="Unassembled WGS sequence"/>
</dbReference>
<dbReference type="STRING" id="180163.SAMN02745174_02311"/>
<dbReference type="RefSeq" id="WP_078694747.1">
    <property type="nucleotide sequence ID" value="NZ_FUWX01000022.1"/>
</dbReference>
<evidence type="ECO:0000313" key="1">
    <source>
        <dbReference type="EMBL" id="SKA02570.1"/>
    </source>
</evidence>
<proteinExistence type="predicted"/>
<gene>
    <name evidence="1" type="ORF">SAMN02745174_02311</name>
</gene>
<reference evidence="1 2" key="1">
    <citation type="submission" date="2017-02" db="EMBL/GenBank/DDBJ databases">
        <authorList>
            <person name="Peterson S.W."/>
        </authorList>
    </citation>
    <scope>NUCLEOTIDE SEQUENCE [LARGE SCALE GENOMIC DNA]</scope>
    <source>
        <strain evidence="1 2">ATCC 700028</strain>
    </source>
</reference>
<organism evidence="1 2">
    <name type="scientific">Cetobacterium ceti</name>
    <dbReference type="NCBI Taxonomy" id="180163"/>
    <lineage>
        <taxon>Bacteria</taxon>
        <taxon>Fusobacteriati</taxon>
        <taxon>Fusobacteriota</taxon>
        <taxon>Fusobacteriia</taxon>
        <taxon>Fusobacteriales</taxon>
        <taxon>Fusobacteriaceae</taxon>
        <taxon>Cetobacterium</taxon>
    </lineage>
</organism>